<dbReference type="EMBL" id="JABSTQ010011221">
    <property type="protein sequence ID" value="KAG0413926.1"/>
    <property type="molecule type" value="Genomic_DNA"/>
</dbReference>
<name>A0AC60P3Q3_IXOPE</name>
<proteinExistence type="predicted"/>
<protein>
    <submittedName>
        <fullName evidence="1">Uncharacterized protein</fullName>
    </submittedName>
</protein>
<dbReference type="Proteomes" id="UP000805193">
    <property type="component" value="Unassembled WGS sequence"/>
</dbReference>
<keyword evidence="2" id="KW-1185">Reference proteome</keyword>
<evidence type="ECO:0000313" key="2">
    <source>
        <dbReference type="Proteomes" id="UP000805193"/>
    </source>
</evidence>
<accession>A0AC60P3Q3</accession>
<comment type="caution">
    <text evidence="1">The sequence shown here is derived from an EMBL/GenBank/DDBJ whole genome shotgun (WGS) entry which is preliminary data.</text>
</comment>
<reference evidence="1 2" key="1">
    <citation type="journal article" date="2020" name="Cell">
        <title>Large-Scale Comparative Analyses of Tick Genomes Elucidate Their Genetic Diversity and Vector Capacities.</title>
        <authorList>
            <consortium name="Tick Genome and Microbiome Consortium (TIGMIC)"/>
            <person name="Jia N."/>
            <person name="Wang J."/>
            <person name="Shi W."/>
            <person name="Du L."/>
            <person name="Sun Y."/>
            <person name="Zhan W."/>
            <person name="Jiang J.F."/>
            <person name="Wang Q."/>
            <person name="Zhang B."/>
            <person name="Ji P."/>
            <person name="Bell-Sakyi L."/>
            <person name="Cui X.M."/>
            <person name="Yuan T.T."/>
            <person name="Jiang B.G."/>
            <person name="Yang W.F."/>
            <person name="Lam T.T."/>
            <person name="Chang Q.C."/>
            <person name="Ding S.J."/>
            <person name="Wang X.J."/>
            <person name="Zhu J.G."/>
            <person name="Ruan X.D."/>
            <person name="Zhao L."/>
            <person name="Wei J.T."/>
            <person name="Ye R.Z."/>
            <person name="Que T.C."/>
            <person name="Du C.H."/>
            <person name="Zhou Y.H."/>
            <person name="Cheng J.X."/>
            <person name="Dai P.F."/>
            <person name="Guo W.B."/>
            <person name="Han X.H."/>
            <person name="Huang E.J."/>
            <person name="Li L.F."/>
            <person name="Wei W."/>
            <person name="Gao Y.C."/>
            <person name="Liu J.Z."/>
            <person name="Shao H.Z."/>
            <person name="Wang X."/>
            <person name="Wang C.C."/>
            <person name="Yang T.C."/>
            <person name="Huo Q.B."/>
            <person name="Li W."/>
            <person name="Chen H.Y."/>
            <person name="Chen S.E."/>
            <person name="Zhou L.G."/>
            <person name="Ni X.B."/>
            <person name="Tian J.H."/>
            <person name="Sheng Y."/>
            <person name="Liu T."/>
            <person name="Pan Y.S."/>
            <person name="Xia L.Y."/>
            <person name="Li J."/>
            <person name="Zhao F."/>
            <person name="Cao W.C."/>
        </authorList>
    </citation>
    <scope>NUCLEOTIDE SEQUENCE [LARGE SCALE GENOMIC DNA]</scope>
    <source>
        <strain evidence="1">Iper-2018</strain>
    </source>
</reference>
<evidence type="ECO:0000313" key="1">
    <source>
        <dbReference type="EMBL" id="KAG0413926.1"/>
    </source>
</evidence>
<gene>
    <name evidence="1" type="ORF">HPB47_008928</name>
</gene>
<organism evidence="1 2">
    <name type="scientific">Ixodes persulcatus</name>
    <name type="common">Taiga tick</name>
    <dbReference type="NCBI Taxonomy" id="34615"/>
    <lineage>
        <taxon>Eukaryota</taxon>
        <taxon>Metazoa</taxon>
        <taxon>Ecdysozoa</taxon>
        <taxon>Arthropoda</taxon>
        <taxon>Chelicerata</taxon>
        <taxon>Arachnida</taxon>
        <taxon>Acari</taxon>
        <taxon>Parasitiformes</taxon>
        <taxon>Ixodida</taxon>
        <taxon>Ixodoidea</taxon>
        <taxon>Ixodidae</taxon>
        <taxon>Ixodinae</taxon>
        <taxon>Ixodes</taxon>
    </lineage>
</organism>
<sequence length="637" mass="68747">MPSKKQYNLVSDDAYDSRIPLHSEEAFQHGISFNAKYIGTLDVPRPNSRVEIVAAMRRIRYEFKAKSIKKKKVTITISVDGVKIVLRKKHRLGRSRPNSDPGKATRTGDRPVKKLSFRDPEVEDGRDQCKKCDKERKLTEAGIKAGKDGDVDATKKASKPRILVQTAGLQRSFSLEDLDLESQAMRVVRTIGQAFEVCHKLSLANATSNLVPPDSLPPTNRHSSSENSISRDKDQVDRFEAGDSTCDDAKLLVRGAEEDVAAEATQPELCSSPKSLPSFPAAEGLQQTLLQQQQSQQAQSPTLSSNQLLACTQRLGVGDSLASSPVELGSPPQGSQQEPGCGPSSLALYHQLQLMRAQMEHQAQQAQAAVSQAKHLRDQLAAEASARNEAMSQNQALMVHNRELLQHIHILVRHIQELEKKINRLEGKGEHLQPDLSPSPLQIGPPPRFLDLLSGSQGGKTPPPLLSPDSFDLGSLAWLSGCHPVASSSPPPPTTPSQTATTNSSPSIGSTSGIQLRLDDLSFSGAMKPADQQQQQSRACPPPPSRSPGKSAPASLPDLPVFADGGSSALPSPPPWSAGPLSSSGGSTFMRQFSMPLPSQESGLNIRLPDIGRLTIDESDTPSFKFFGGSSRAFNRS</sequence>